<dbReference type="Proteomes" id="UP000551616">
    <property type="component" value="Unassembled WGS sequence"/>
</dbReference>
<protein>
    <submittedName>
        <fullName evidence="1">Uncharacterized protein</fullName>
    </submittedName>
</protein>
<dbReference type="AlphaFoldDB" id="A0A7V8V3L7"/>
<sequence>MPTIPLPLTSDDHPDFIQIVESFVEHYAGLYHPPGIMVYHVDNWFGERWLGFVGKFKGVAGVRNRSVNNTTLPLPPFRPSRILSCRDFASTPDDGYQLLNSTSRGMHEERNGGEFRNLNRLNLYCWYSGNTKTNSNGSLMIYDVTHEGSTGWYIGFSRIKDWSIARTVNITREECQRILTDRARASIKSVSASTRLLRRQDLNRI</sequence>
<evidence type="ECO:0000313" key="1">
    <source>
        <dbReference type="EMBL" id="MBA2114285.1"/>
    </source>
</evidence>
<reference evidence="1 2" key="1">
    <citation type="submission" date="2020-05" db="EMBL/GenBank/DDBJ databases">
        <title>Bremerella alba sp. nov., a novel planctomycete isolated from the surface of the macroalga Fucus spiralis.</title>
        <authorList>
            <person name="Godinho O."/>
            <person name="Botelho R."/>
            <person name="Albuquerque L."/>
            <person name="Wiegand S."/>
            <person name="Da Costa M.S."/>
            <person name="Lobo-Da-Cunha A."/>
            <person name="Jogler C."/>
            <person name="Lage O.M."/>
        </authorList>
    </citation>
    <scope>NUCLEOTIDE SEQUENCE [LARGE SCALE GENOMIC DNA]</scope>
    <source>
        <strain evidence="1 2">FF15</strain>
    </source>
</reference>
<gene>
    <name evidence="1" type="ORF">HOV93_14420</name>
</gene>
<name>A0A7V8V3L7_9BACT</name>
<keyword evidence="2" id="KW-1185">Reference proteome</keyword>
<accession>A0A7V8V3L7</accession>
<dbReference type="EMBL" id="JABRWO010000003">
    <property type="protein sequence ID" value="MBA2114285.1"/>
    <property type="molecule type" value="Genomic_DNA"/>
</dbReference>
<evidence type="ECO:0000313" key="2">
    <source>
        <dbReference type="Proteomes" id="UP000551616"/>
    </source>
</evidence>
<organism evidence="1 2">
    <name type="scientific">Bremerella alba</name>
    <dbReference type="NCBI Taxonomy" id="980252"/>
    <lineage>
        <taxon>Bacteria</taxon>
        <taxon>Pseudomonadati</taxon>
        <taxon>Planctomycetota</taxon>
        <taxon>Planctomycetia</taxon>
        <taxon>Pirellulales</taxon>
        <taxon>Pirellulaceae</taxon>
        <taxon>Bremerella</taxon>
    </lineage>
</organism>
<comment type="caution">
    <text evidence="1">The sequence shown here is derived from an EMBL/GenBank/DDBJ whole genome shotgun (WGS) entry which is preliminary data.</text>
</comment>
<proteinExistence type="predicted"/>